<dbReference type="SUPFAM" id="SSF69103">
    <property type="entry name" value="Arp2/3 complex 16 kDa subunit ARPC5"/>
    <property type="match status" value="1"/>
</dbReference>
<evidence type="ECO:0000313" key="6">
    <source>
        <dbReference type="EMBL" id="KAF2403622.1"/>
    </source>
</evidence>
<name>A0A6G1I5T4_9PEZI</name>
<reference evidence="6" key="1">
    <citation type="journal article" date="2020" name="Stud. Mycol.">
        <title>101 Dothideomycetes genomes: a test case for predicting lifestyles and emergence of pathogens.</title>
        <authorList>
            <person name="Haridas S."/>
            <person name="Albert R."/>
            <person name="Binder M."/>
            <person name="Bloem J."/>
            <person name="Labutti K."/>
            <person name="Salamov A."/>
            <person name="Andreopoulos B."/>
            <person name="Baker S."/>
            <person name="Barry K."/>
            <person name="Bills G."/>
            <person name="Bluhm B."/>
            <person name="Cannon C."/>
            <person name="Castanera R."/>
            <person name="Culley D."/>
            <person name="Daum C."/>
            <person name="Ezra D."/>
            <person name="Gonzalez J."/>
            <person name="Henrissat B."/>
            <person name="Kuo A."/>
            <person name="Liang C."/>
            <person name="Lipzen A."/>
            <person name="Lutzoni F."/>
            <person name="Magnuson J."/>
            <person name="Mondo S."/>
            <person name="Nolan M."/>
            <person name="Ohm R."/>
            <person name="Pangilinan J."/>
            <person name="Park H.-J."/>
            <person name="Ramirez L."/>
            <person name="Alfaro M."/>
            <person name="Sun H."/>
            <person name="Tritt A."/>
            <person name="Yoshinaga Y."/>
            <person name="Zwiers L.-H."/>
            <person name="Turgeon B."/>
            <person name="Goodwin S."/>
            <person name="Spatafora J."/>
            <person name="Crous P."/>
            <person name="Grigoriev I."/>
        </authorList>
    </citation>
    <scope>NUCLEOTIDE SEQUENCE</scope>
    <source>
        <strain evidence="6">CBS 262.69</strain>
    </source>
</reference>
<keyword evidence="4 5" id="KW-0206">Cytoskeleton</keyword>
<evidence type="ECO:0000256" key="5">
    <source>
        <dbReference type="RuleBase" id="RU004301"/>
    </source>
</evidence>
<dbReference type="GO" id="GO:0034314">
    <property type="term" value="P:Arp2/3 complex-mediated actin nucleation"/>
    <property type="evidence" value="ECO:0007669"/>
    <property type="project" value="InterPro"/>
</dbReference>
<dbReference type="PIRSF" id="PIRSF039096">
    <property type="entry name" value="p16-ARC"/>
    <property type="match status" value="1"/>
</dbReference>
<evidence type="ECO:0000256" key="3">
    <source>
        <dbReference type="ARBA" id="ARBA00022490"/>
    </source>
</evidence>
<dbReference type="AlphaFoldDB" id="A0A6G1I5T4"/>
<dbReference type="InterPro" id="IPR006789">
    <property type="entry name" value="ARPC5"/>
</dbReference>
<evidence type="ECO:0000256" key="2">
    <source>
        <dbReference type="ARBA" id="ARBA00006084"/>
    </source>
</evidence>
<evidence type="ECO:0000256" key="1">
    <source>
        <dbReference type="ARBA" id="ARBA00004245"/>
    </source>
</evidence>
<gene>
    <name evidence="6" type="ORF">EJ06DRAFT_285091</name>
</gene>
<evidence type="ECO:0000313" key="7">
    <source>
        <dbReference type="Proteomes" id="UP000799640"/>
    </source>
</evidence>
<dbReference type="EMBL" id="ML996689">
    <property type="protein sequence ID" value="KAF2403622.1"/>
    <property type="molecule type" value="Genomic_DNA"/>
</dbReference>
<dbReference type="GO" id="GO:0005885">
    <property type="term" value="C:Arp2/3 protein complex"/>
    <property type="evidence" value="ECO:0007669"/>
    <property type="project" value="InterPro"/>
</dbReference>
<comment type="similarity">
    <text evidence="2 5">Belongs to the ARPC5 family.</text>
</comment>
<proteinExistence type="inferred from homology"/>
<dbReference type="Gene3D" id="1.25.40.190">
    <property type="entry name" value="Actin-related protein 2/3 complex subunit 5"/>
    <property type="match status" value="1"/>
</dbReference>
<dbReference type="Pfam" id="PF04699">
    <property type="entry name" value="P16-Arc"/>
    <property type="match status" value="1"/>
</dbReference>
<accession>A0A6G1I5T4</accession>
<dbReference type="Proteomes" id="UP000799640">
    <property type="component" value="Unassembled WGS sequence"/>
</dbReference>
<dbReference type="GO" id="GO:0030833">
    <property type="term" value="P:regulation of actin filament polymerization"/>
    <property type="evidence" value="ECO:0007669"/>
    <property type="project" value="InterPro"/>
</dbReference>
<keyword evidence="7" id="KW-1185">Reference proteome</keyword>
<dbReference type="OrthoDB" id="429520at2759"/>
<keyword evidence="3" id="KW-0963">Cytoplasm</keyword>
<evidence type="ECO:0000256" key="4">
    <source>
        <dbReference type="ARBA" id="ARBA00023212"/>
    </source>
</evidence>
<comment type="function">
    <text evidence="5">Functions as component of the Arp2/3 complex which is involved in regulation of actin polymerization and together with an activating nucleation-promoting factor (NPF) mediates the formation of branched actin networks. Arp2/3 complex plays a critical role in the control of cell morphogenesis via the modulation of cell polarity development.</text>
</comment>
<dbReference type="PANTHER" id="PTHR12644">
    <property type="entry name" value="ARP2/3 COMPLEX 16 KD SUBUNIT P16-ARC"/>
    <property type="match status" value="1"/>
</dbReference>
<organism evidence="6 7">
    <name type="scientific">Trichodelitschia bisporula</name>
    <dbReference type="NCBI Taxonomy" id="703511"/>
    <lineage>
        <taxon>Eukaryota</taxon>
        <taxon>Fungi</taxon>
        <taxon>Dikarya</taxon>
        <taxon>Ascomycota</taxon>
        <taxon>Pezizomycotina</taxon>
        <taxon>Dothideomycetes</taxon>
        <taxon>Dothideomycetes incertae sedis</taxon>
        <taxon>Phaeotrichales</taxon>
        <taxon>Phaeotrichaceae</taxon>
        <taxon>Trichodelitschia</taxon>
    </lineage>
</organism>
<sequence length="191" mass="20435">MTSVQQNWRTINVDALDPDSPANFDLSTLTPSAPSVATADVQALTAQIRQLLRGGDFEGALRGALDTAPYGADGRGKEIHLATVIEILQSIRQSEMSPILSRIYQSEGGSEVLDTLMKYIYRGMALNSSHTPSGPKAISPQPTGFSQISHRSLGGDTSGQAMSVLLSWHEKVVEIAGPGSIARVMTDRRTV</sequence>
<protein>
    <recommendedName>
        <fullName evidence="5">Actin-related protein 2/3 complex subunit 5</fullName>
    </recommendedName>
</protein>
<dbReference type="InterPro" id="IPR036743">
    <property type="entry name" value="ARPC5_sf"/>
</dbReference>
<comment type="subcellular location">
    <subcellularLocation>
        <location evidence="1">Cytoplasm</location>
        <location evidence="1">Cytoskeleton</location>
    </subcellularLocation>
</comment>